<accession>A0AA37KJJ3</accession>
<dbReference type="Proteomes" id="UP001055105">
    <property type="component" value="Unassembled WGS sequence"/>
</dbReference>
<organism evidence="3 4">
    <name type="scientific">Alistipes finegoldii</name>
    <dbReference type="NCBI Taxonomy" id="214856"/>
    <lineage>
        <taxon>Bacteria</taxon>
        <taxon>Pseudomonadati</taxon>
        <taxon>Bacteroidota</taxon>
        <taxon>Bacteroidia</taxon>
        <taxon>Bacteroidales</taxon>
        <taxon>Rikenellaceae</taxon>
        <taxon>Alistipes</taxon>
    </lineage>
</organism>
<protein>
    <submittedName>
        <fullName evidence="3">Uncharacterized protein</fullName>
    </submittedName>
</protein>
<keyword evidence="2" id="KW-0812">Transmembrane</keyword>
<sequence>MEDYSTVIWVVAIFAAMLFNATSQARKKAKKQAHETEKHTQHEAWPSWDMQSADEMRHPDSQETVSGAETDRLRSAMQQAAPTPGFGEVARKTAAFKSSGRHAGRKNTSDGQSPREEILHEEHAAGDRHTTEKAVTEITEDFDLRKAVIYSEVLKPKFNEE</sequence>
<evidence type="ECO:0000256" key="2">
    <source>
        <dbReference type="SAM" id="Phobius"/>
    </source>
</evidence>
<feature type="compositionally biased region" description="Basic and acidic residues" evidence="1">
    <location>
        <begin position="32"/>
        <end position="42"/>
    </location>
</feature>
<dbReference type="RefSeq" id="WP_244075807.1">
    <property type="nucleotide sequence ID" value="NZ_AP025581.1"/>
</dbReference>
<feature type="compositionally biased region" description="Basic and acidic residues" evidence="1">
    <location>
        <begin position="113"/>
        <end position="133"/>
    </location>
</feature>
<dbReference type="AlphaFoldDB" id="A0AA37KJJ3"/>
<dbReference type="EMBL" id="BQOL01000001">
    <property type="protein sequence ID" value="GKI17102.1"/>
    <property type="molecule type" value="Genomic_DNA"/>
</dbReference>
<name>A0AA37KJJ3_9BACT</name>
<comment type="caution">
    <text evidence="3">The sequence shown here is derived from an EMBL/GenBank/DDBJ whole genome shotgun (WGS) entry which is preliminary data.</text>
</comment>
<evidence type="ECO:0000313" key="3">
    <source>
        <dbReference type="EMBL" id="GKI17102.1"/>
    </source>
</evidence>
<keyword evidence="2" id="KW-1133">Transmembrane helix</keyword>
<feature type="transmembrane region" description="Helical" evidence="2">
    <location>
        <begin position="6"/>
        <end position="22"/>
    </location>
</feature>
<keyword evidence="2" id="KW-0472">Membrane</keyword>
<evidence type="ECO:0000256" key="1">
    <source>
        <dbReference type="SAM" id="MobiDB-lite"/>
    </source>
</evidence>
<evidence type="ECO:0000313" key="4">
    <source>
        <dbReference type="Proteomes" id="UP001055105"/>
    </source>
</evidence>
<feature type="region of interest" description="Disordered" evidence="1">
    <location>
        <begin position="29"/>
        <end position="133"/>
    </location>
</feature>
<reference evidence="3" key="1">
    <citation type="submission" date="2022-01" db="EMBL/GenBank/DDBJ databases">
        <title>Novel bile acid biosynthetic pathways are enriched in the microbiome of centenarians.</title>
        <authorList>
            <person name="Sato Y."/>
            <person name="Atarashi K."/>
            <person name="Plichta R.D."/>
            <person name="Arai Y."/>
            <person name="Sasajima S."/>
            <person name="Kearney M.S."/>
            <person name="Suda W."/>
            <person name="Takeshita K."/>
            <person name="Sasaki T."/>
            <person name="Okamoto S."/>
            <person name="Skelly N.A."/>
            <person name="Okamura Y."/>
            <person name="Vlamakis H."/>
            <person name="Li Y."/>
            <person name="Tanoue T."/>
            <person name="Takei H."/>
            <person name="Nittono H."/>
            <person name="Narushima S."/>
            <person name="Irie J."/>
            <person name="Itoh H."/>
            <person name="Moriya K."/>
            <person name="Sugiura Y."/>
            <person name="Suematsu M."/>
            <person name="Moritoki N."/>
            <person name="Shibata S."/>
            <person name="Littman R.D."/>
            <person name="Fischbach A.M."/>
            <person name="Uwamino Y."/>
            <person name="Inoue T."/>
            <person name="Honda A."/>
            <person name="Hattori M."/>
            <person name="Murai T."/>
            <person name="Xavier J.R."/>
            <person name="Hirose N."/>
            <person name="Honda K."/>
        </authorList>
    </citation>
    <scope>NUCLEOTIDE SEQUENCE</scope>
    <source>
        <strain evidence="3">CE91-St16</strain>
    </source>
</reference>
<proteinExistence type="predicted"/>
<gene>
    <name evidence="3" type="ORF">CE91St16_00100</name>
</gene>